<dbReference type="Pfam" id="PF08002">
    <property type="entry name" value="DUF1697"/>
    <property type="match status" value="1"/>
</dbReference>
<comment type="caution">
    <text evidence="1">The sequence shown here is derived from an EMBL/GenBank/DDBJ whole genome shotgun (WGS) entry which is preliminary data.</text>
</comment>
<accession>A0A4V2PIV1</accession>
<dbReference type="SUPFAM" id="SSF160379">
    <property type="entry name" value="SP0830-like"/>
    <property type="match status" value="1"/>
</dbReference>
<reference evidence="1 2" key="1">
    <citation type="submission" date="2019-03" db="EMBL/GenBank/DDBJ databases">
        <title>Sequencing the genomes of 1000 actinobacteria strains.</title>
        <authorList>
            <person name="Klenk H.-P."/>
        </authorList>
    </citation>
    <scope>NUCLEOTIDE SEQUENCE [LARGE SCALE GENOMIC DNA]</scope>
    <source>
        <strain evidence="1 2">DSM 44969</strain>
    </source>
</reference>
<evidence type="ECO:0000313" key="1">
    <source>
        <dbReference type="EMBL" id="TCK26076.1"/>
    </source>
</evidence>
<dbReference type="PANTHER" id="PTHR36439:SF1">
    <property type="entry name" value="DUF1697 DOMAIN-CONTAINING PROTEIN"/>
    <property type="match status" value="1"/>
</dbReference>
<dbReference type="OrthoDB" id="9806494at2"/>
<proteinExistence type="predicted"/>
<dbReference type="InterPro" id="IPR012545">
    <property type="entry name" value="DUF1697"/>
</dbReference>
<dbReference type="PANTHER" id="PTHR36439">
    <property type="entry name" value="BLL4334 PROTEIN"/>
    <property type="match status" value="1"/>
</dbReference>
<dbReference type="EMBL" id="SMFZ01000001">
    <property type="protein sequence ID" value="TCK26076.1"/>
    <property type="molecule type" value="Genomic_DNA"/>
</dbReference>
<protein>
    <submittedName>
        <fullName evidence="1">Uncharacterized protein (DUF1697 family)</fullName>
    </submittedName>
</protein>
<dbReference type="PIRSF" id="PIRSF008502">
    <property type="entry name" value="UCP008502"/>
    <property type="match status" value="1"/>
</dbReference>
<keyword evidence="2" id="KW-1185">Reference proteome</keyword>
<evidence type="ECO:0000313" key="2">
    <source>
        <dbReference type="Proteomes" id="UP000295560"/>
    </source>
</evidence>
<dbReference type="AlphaFoldDB" id="A0A4V2PIV1"/>
<dbReference type="Proteomes" id="UP000295560">
    <property type="component" value="Unassembled WGS sequence"/>
</dbReference>
<name>A0A4V2PIV1_PSEEN</name>
<dbReference type="RefSeq" id="WP_132422764.1">
    <property type="nucleotide sequence ID" value="NZ_SMFZ01000001.1"/>
</dbReference>
<organism evidence="1 2">
    <name type="scientific">Pseudonocardia endophytica</name>
    <dbReference type="NCBI Taxonomy" id="401976"/>
    <lineage>
        <taxon>Bacteria</taxon>
        <taxon>Bacillati</taxon>
        <taxon>Actinomycetota</taxon>
        <taxon>Actinomycetes</taxon>
        <taxon>Pseudonocardiales</taxon>
        <taxon>Pseudonocardiaceae</taxon>
        <taxon>Pseudonocardia</taxon>
    </lineage>
</organism>
<dbReference type="Gene3D" id="3.30.70.1280">
    <property type="entry name" value="SP0830-like domains"/>
    <property type="match status" value="1"/>
</dbReference>
<gene>
    <name evidence="1" type="ORF">EV378_1904</name>
</gene>
<sequence length="189" mass="19959">MPTHVALVRGINVGGRKLAMADFRRILGELGHTDVATYIQSGNAVLTSTEPDSTVVADGIAAALDRELGLAVPVVVLDRDEYARAVADNPYPAVEETPKLLHAVFRAAPIAQAEIDAVAQVVEAAREKTGVPDDATAVGRVLYLHLPEGLGRSELATRLLRPPFTKAPDGGGTARNWATVTTMQSMVEG</sequence>